<name>M0IR52_9EURY</name>
<gene>
    <name evidence="2" type="ORF">C440_01813</name>
</gene>
<feature type="domain" description="DICT" evidence="1">
    <location>
        <begin position="90"/>
        <end position="204"/>
    </location>
</feature>
<dbReference type="Proteomes" id="UP000011550">
    <property type="component" value="Unassembled WGS sequence"/>
</dbReference>
<reference evidence="2 3" key="1">
    <citation type="journal article" date="2014" name="PLoS Genet.">
        <title>Phylogenetically driven sequencing of extremely halophilic archaea reveals strategies for static and dynamic osmo-response.</title>
        <authorList>
            <person name="Becker E.A."/>
            <person name="Seitzer P.M."/>
            <person name="Tritt A."/>
            <person name="Larsen D."/>
            <person name="Krusor M."/>
            <person name="Yao A.I."/>
            <person name="Wu D."/>
            <person name="Madern D."/>
            <person name="Eisen J.A."/>
            <person name="Darling A.E."/>
            <person name="Facciotti M.T."/>
        </authorList>
    </citation>
    <scope>NUCLEOTIDE SEQUENCE [LARGE SCALE GENOMIC DNA]</scope>
    <source>
        <strain evidence="2 3">ATCC BAA-1512</strain>
    </source>
</reference>
<organism evidence="2 3">
    <name type="scientific">Haloferax mucosum ATCC BAA-1512</name>
    <dbReference type="NCBI Taxonomy" id="662479"/>
    <lineage>
        <taxon>Archaea</taxon>
        <taxon>Methanobacteriati</taxon>
        <taxon>Methanobacteriota</taxon>
        <taxon>Stenosarchaea group</taxon>
        <taxon>Halobacteria</taxon>
        <taxon>Halobacteriales</taxon>
        <taxon>Haloferacaceae</taxon>
        <taxon>Haloferax</taxon>
    </lineage>
</organism>
<dbReference type="InterPro" id="IPR016954">
    <property type="entry name" value="Uncharacterised_Vng0742h"/>
</dbReference>
<evidence type="ECO:0000313" key="3">
    <source>
        <dbReference type="Proteomes" id="UP000011550"/>
    </source>
</evidence>
<dbReference type="STRING" id="662479.C440_01813"/>
<accession>M0IR52</accession>
<protein>
    <recommendedName>
        <fullName evidence="1">DICT domain-containing protein</fullName>
    </recommendedName>
</protein>
<dbReference type="OrthoDB" id="198447at2157"/>
<sequence>MSLSELIAGVAASEKTLTVFNPDDDTVEQLAAHFADRNLSVVPAYADEGPSNFAVLGSGDTFHTAVSVDDILKQPEDVHPGFERDSYAPILDHLDETLFTSYGREKMLSATREIEDRAWRVGAGELHAGFQLGDNLEPQLETYRRLGGRDQLSVHAYIYPEGDIPAADQFQLHLSRSDEIRNSWFVVYDGSGVADYKCALVAEEPEPGAGFSGFWTYDPSTVDYIRNYLASTYSVIESDGSGCVRRGD</sequence>
<comment type="caution">
    <text evidence="2">The sequence shown here is derived from an EMBL/GenBank/DDBJ whole genome shotgun (WGS) entry which is preliminary data.</text>
</comment>
<dbReference type="InterPro" id="IPR019278">
    <property type="entry name" value="DICT_dom"/>
</dbReference>
<evidence type="ECO:0000313" key="2">
    <source>
        <dbReference type="EMBL" id="ELZ97944.1"/>
    </source>
</evidence>
<dbReference type="Pfam" id="PF10069">
    <property type="entry name" value="DICT"/>
    <property type="match status" value="1"/>
</dbReference>
<dbReference type="AlphaFoldDB" id="M0IR52"/>
<dbReference type="PIRSF" id="PIRSF030471">
    <property type="entry name" value="STR_Vng0742h_prd"/>
    <property type="match status" value="1"/>
</dbReference>
<evidence type="ECO:0000259" key="1">
    <source>
        <dbReference type="Pfam" id="PF10069"/>
    </source>
</evidence>
<dbReference type="PATRIC" id="fig|662479.7.peg.374"/>
<keyword evidence="3" id="KW-1185">Reference proteome</keyword>
<dbReference type="EMBL" id="AOLN01000004">
    <property type="protein sequence ID" value="ELZ97944.1"/>
    <property type="molecule type" value="Genomic_DNA"/>
</dbReference>
<proteinExistence type="predicted"/>
<dbReference type="RefSeq" id="WP_008317707.1">
    <property type="nucleotide sequence ID" value="NZ_AOLN01000004.1"/>
</dbReference>